<dbReference type="InterPro" id="IPR035909">
    <property type="entry name" value="CheB_C"/>
</dbReference>
<keyword evidence="1 4" id="KW-0378">Hydrolase</keyword>
<dbReference type="GO" id="GO:0000156">
    <property type="term" value="F:phosphorelay response regulator activity"/>
    <property type="evidence" value="ECO:0007669"/>
    <property type="project" value="InterPro"/>
</dbReference>
<feature type="active site" evidence="4">
    <location>
        <position position="33"/>
    </location>
</feature>
<dbReference type="RefSeq" id="WP_143946768.1">
    <property type="nucleotide sequence ID" value="NZ_BAABMB010000004.1"/>
</dbReference>
<dbReference type="InterPro" id="IPR000673">
    <property type="entry name" value="Sig_transdc_resp-reg_Me-estase"/>
</dbReference>
<accession>A0A556AYB4</accession>
<dbReference type="Pfam" id="PF01339">
    <property type="entry name" value="CheB_methylest"/>
    <property type="match status" value="1"/>
</dbReference>
<dbReference type="GO" id="GO:0008984">
    <property type="term" value="F:protein-glutamate methylesterase activity"/>
    <property type="evidence" value="ECO:0007669"/>
    <property type="project" value="UniProtKB-EC"/>
</dbReference>
<dbReference type="EMBL" id="VLTJ01000007">
    <property type="protein sequence ID" value="TSH97886.1"/>
    <property type="molecule type" value="Genomic_DNA"/>
</dbReference>
<protein>
    <recommendedName>
        <fullName evidence="2">protein-glutamate methylesterase</fullName>
        <ecNumber evidence="2">3.1.1.61</ecNumber>
    </recommendedName>
</protein>
<evidence type="ECO:0000256" key="2">
    <source>
        <dbReference type="ARBA" id="ARBA00039140"/>
    </source>
</evidence>
<evidence type="ECO:0000256" key="3">
    <source>
        <dbReference type="ARBA" id="ARBA00048267"/>
    </source>
</evidence>
<dbReference type="GO" id="GO:0006935">
    <property type="term" value="P:chemotaxis"/>
    <property type="evidence" value="ECO:0007669"/>
    <property type="project" value="UniProtKB-UniRule"/>
</dbReference>
<dbReference type="GO" id="GO:0005737">
    <property type="term" value="C:cytoplasm"/>
    <property type="evidence" value="ECO:0007669"/>
    <property type="project" value="InterPro"/>
</dbReference>
<dbReference type="SUPFAM" id="SSF52738">
    <property type="entry name" value="Methylesterase CheB, C-terminal domain"/>
    <property type="match status" value="1"/>
</dbReference>
<feature type="domain" description="CheB-type methylesterase" evidence="6">
    <location>
        <begin position="26"/>
        <end position="211"/>
    </location>
</feature>
<dbReference type="Gene3D" id="3.40.50.180">
    <property type="entry name" value="Methylesterase CheB, C-terminal domain"/>
    <property type="match status" value="1"/>
</dbReference>
<evidence type="ECO:0000256" key="5">
    <source>
        <dbReference type="SAM" id="MobiDB-lite"/>
    </source>
</evidence>
<feature type="active site" evidence="4">
    <location>
        <position position="60"/>
    </location>
</feature>
<gene>
    <name evidence="7" type="ORF">FOZ76_03590</name>
</gene>
<evidence type="ECO:0000313" key="8">
    <source>
        <dbReference type="Proteomes" id="UP000318405"/>
    </source>
</evidence>
<dbReference type="PROSITE" id="PS50122">
    <property type="entry name" value="CHEB"/>
    <property type="match status" value="1"/>
</dbReference>
<evidence type="ECO:0000256" key="4">
    <source>
        <dbReference type="PROSITE-ProRule" id="PRU00050"/>
    </source>
</evidence>
<reference evidence="7 8" key="1">
    <citation type="submission" date="2019-07" db="EMBL/GenBank/DDBJ databases">
        <title>Qingshengfaniella alkalisoli gen. nov., sp. nov., isolated from saline soil.</title>
        <authorList>
            <person name="Xu L."/>
            <person name="Huang X.-X."/>
            <person name="Sun J.-Q."/>
        </authorList>
    </citation>
    <scope>NUCLEOTIDE SEQUENCE [LARGE SCALE GENOMIC DNA]</scope>
    <source>
        <strain evidence="7 8">DSM 27279</strain>
    </source>
</reference>
<dbReference type="EC" id="3.1.1.61" evidence="2"/>
<feature type="active site" evidence="4">
    <location>
        <position position="153"/>
    </location>
</feature>
<dbReference type="AlphaFoldDB" id="A0A556AYB4"/>
<keyword evidence="8" id="KW-1185">Reference proteome</keyword>
<dbReference type="Proteomes" id="UP000318405">
    <property type="component" value="Unassembled WGS sequence"/>
</dbReference>
<feature type="region of interest" description="Disordered" evidence="5">
    <location>
        <begin position="1"/>
        <end position="20"/>
    </location>
</feature>
<dbReference type="CDD" id="cd16433">
    <property type="entry name" value="CheB"/>
    <property type="match status" value="1"/>
</dbReference>
<evidence type="ECO:0000259" key="6">
    <source>
        <dbReference type="PROSITE" id="PS50122"/>
    </source>
</evidence>
<comment type="caution">
    <text evidence="7">The sequence shown here is derived from an EMBL/GenBank/DDBJ whole genome shotgun (WGS) entry which is preliminary data.</text>
</comment>
<feature type="compositionally biased region" description="Low complexity" evidence="5">
    <location>
        <begin position="8"/>
        <end position="20"/>
    </location>
</feature>
<proteinExistence type="predicted"/>
<evidence type="ECO:0000313" key="7">
    <source>
        <dbReference type="EMBL" id="TSH97886.1"/>
    </source>
</evidence>
<sequence length="223" mass="23191">MPTRTPSAAEAGPAQTATGQGACEPELVVVGASAGGVQALGAILPRLPADWQPCMVVVMHMPARRRSRLAELFAPNCAVPVLDAEDKIPLLPGGVLFAPAGYHTLIESPGSIALSLDEPQNYSRPSVDVLFESAAWALRERVLGVLLTGANADGAQGLLQIRRVGGRTWVQSPATAFAPEMPNAALALEAAEATLDLETIAACLAEFSRPASVDAGTQPRRNP</sequence>
<dbReference type="OrthoDB" id="9791760at2"/>
<evidence type="ECO:0000256" key="1">
    <source>
        <dbReference type="ARBA" id="ARBA00022801"/>
    </source>
</evidence>
<comment type="catalytic activity">
    <reaction evidence="3">
        <text>[protein]-L-glutamate 5-O-methyl ester + H2O = L-glutamyl-[protein] + methanol + H(+)</text>
        <dbReference type="Rhea" id="RHEA:23236"/>
        <dbReference type="Rhea" id="RHEA-COMP:10208"/>
        <dbReference type="Rhea" id="RHEA-COMP:10311"/>
        <dbReference type="ChEBI" id="CHEBI:15377"/>
        <dbReference type="ChEBI" id="CHEBI:15378"/>
        <dbReference type="ChEBI" id="CHEBI:17790"/>
        <dbReference type="ChEBI" id="CHEBI:29973"/>
        <dbReference type="ChEBI" id="CHEBI:82795"/>
        <dbReference type="EC" id="3.1.1.61"/>
    </reaction>
</comment>
<name>A0A556AYB4_9BURK</name>
<keyword evidence="4" id="KW-0145">Chemotaxis</keyword>
<organism evidence="7 8">
    <name type="scientific">Verticiella sediminum</name>
    <dbReference type="NCBI Taxonomy" id="1247510"/>
    <lineage>
        <taxon>Bacteria</taxon>
        <taxon>Pseudomonadati</taxon>
        <taxon>Pseudomonadota</taxon>
        <taxon>Betaproteobacteria</taxon>
        <taxon>Burkholderiales</taxon>
        <taxon>Alcaligenaceae</taxon>
        <taxon>Verticiella</taxon>
    </lineage>
</organism>
<dbReference type="PANTHER" id="PTHR42872:SF6">
    <property type="entry name" value="PROTEIN-GLUTAMATE METHYLESTERASE_PROTEIN-GLUTAMINE GLUTAMINASE"/>
    <property type="match status" value="1"/>
</dbReference>
<dbReference type="PANTHER" id="PTHR42872">
    <property type="entry name" value="PROTEIN-GLUTAMATE METHYLESTERASE/PROTEIN-GLUTAMINE GLUTAMINASE"/>
    <property type="match status" value="1"/>
</dbReference>